<gene>
    <name evidence="2" type="ORF">M404DRAFT_20660</name>
</gene>
<dbReference type="EMBL" id="KN831950">
    <property type="protein sequence ID" value="KIO11162.1"/>
    <property type="molecule type" value="Genomic_DNA"/>
</dbReference>
<dbReference type="GO" id="GO:0003729">
    <property type="term" value="F:mRNA binding"/>
    <property type="evidence" value="ECO:0007669"/>
    <property type="project" value="InterPro"/>
</dbReference>
<organism evidence="2 3">
    <name type="scientific">Pisolithus tinctorius Marx 270</name>
    <dbReference type="NCBI Taxonomy" id="870435"/>
    <lineage>
        <taxon>Eukaryota</taxon>
        <taxon>Fungi</taxon>
        <taxon>Dikarya</taxon>
        <taxon>Basidiomycota</taxon>
        <taxon>Agaricomycotina</taxon>
        <taxon>Agaricomycetes</taxon>
        <taxon>Agaricomycetidae</taxon>
        <taxon>Boletales</taxon>
        <taxon>Sclerodermatineae</taxon>
        <taxon>Pisolithaceae</taxon>
        <taxon>Pisolithus</taxon>
    </lineage>
</organism>
<proteinExistence type="predicted"/>
<dbReference type="STRING" id="870435.A0A0C3KNI0"/>
<protein>
    <submittedName>
        <fullName evidence="2">Uncharacterized protein</fullName>
    </submittedName>
</protein>
<sequence length="121" mass="13646">MSWDVPRIMHNDKLNCYLMDEELGAILPSTGYVIVALLPGLAFFKPEDAQYFVKILKEKDEMQLSVYKMKECKIIRLLLKIKNSTLPVRKTAICQIMDKAHEFCAGAYVGGSGVASFCQSH</sequence>
<accession>A0A0C3KNI0</accession>
<keyword evidence="1" id="KW-0812">Transmembrane</keyword>
<dbReference type="GO" id="GO:0000245">
    <property type="term" value="P:spliceosomal complex assembly"/>
    <property type="evidence" value="ECO:0007669"/>
    <property type="project" value="InterPro"/>
</dbReference>
<dbReference type="AlphaFoldDB" id="A0A0C3KNI0"/>
<evidence type="ECO:0000313" key="3">
    <source>
        <dbReference type="Proteomes" id="UP000054217"/>
    </source>
</evidence>
<dbReference type="HOGENOM" id="CLU_2039002_0_0_1"/>
<reference evidence="2 3" key="1">
    <citation type="submission" date="2014-04" db="EMBL/GenBank/DDBJ databases">
        <authorList>
            <consortium name="DOE Joint Genome Institute"/>
            <person name="Kuo A."/>
            <person name="Kohler A."/>
            <person name="Costa M.D."/>
            <person name="Nagy L.G."/>
            <person name="Floudas D."/>
            <person name="Copeland A."/>
            <person name="Barry K.W."/>
            <person name="Cichocki N."/>
            <person name="Veneault-Fourrey C."/>
            <person name="LaButti K."/>
            <person name="Lindquist E.A."/>
            <person name="Lipzen A."/>
            <person name="Lundell T."/>
            <person name="Morin E."/>
            <person name="Murat C."/>
            <person name="Sun H."/>
            <person name="Tunlid A."/>
            <person name="Henrissat B."/>
            <person name="Grigoriev I.V."/>
            <person name="Hibbett D.S."/>
            <person name="Martin F."/>
            <person name="Nordberg H.P."/>
            <person name="Cantor M.N."/>
            <person name="Hua S.X."/>
        </authorList>
    </citation>
    <scope>NUCLEOTIDE SEQUENCE [LARGE SCALE GENOMIC DNA]</scope>
    <source>
        <strain evidence="2 3">Marx 270</strain>
    </source>
</reference>
<name>A0A0C3KNI0_PISTI</name>
<dbReference type="Proteomes" id="UP000054217">
    <property type="component" value="Unassembled WGS sequence"/>
</dbReference>
<evidence type="ECO:0000256" key="1">
    <source>
        <dbReference type="SAM" id="Phobius"/>
    </source>
</evidence>
<keyword evidence="1" id="KW-0472">Membrane</keyword>
<dbReference type="InParanoid" id="A0A0C3KNI0"/>
<evidence type="ECO:0000313" key="2">
    <source>
        <dbReference type="EMBL" id="KIO11162.1"/>
    </source>
</evidence>
<reference evidence="3" key="2">
    <citation type="submission" date="2015-01" db="EMBL/GenBank/DDBJ databases">
        <title>Evolutionary Origins and Diversification of the Mycorrhizal Mutualists.</title>
        <authorList>
            <consortium name="DOE Joint Genome Institute"/>
            <consortium name="Mycorrhizal Genomics Consortium"/>
            <person name="Kohler A."/>
            <person name="Kuo A."/>
            <person name="Nagy L.G."/>
            <person name="Floudas D."/>
            <person name="Copeland A."/>
            <person name="Barry K.W."/>
            <person name="Cichocki N."/>
            <person name="Veneault-Fourrey C."/>
            <person name="LaButti K."/>
            <person name="Lindquist E.A."/>
            <person name="Lipzen A."/>
            <person name="Lundell T."/>
            <person name="Morin E."/>
            <person name="Murat C."/>
            <person name="Riley R."/>
            <person name="Ohm R."/>
            <person name="Sun H."/>
            <person name="Tunlid A."/>
            <person name="Henrissat B."/>
            <person name="Grigoriev I.V."/>
            <person name="Hibbett D.S."/>
            <person name="Martin F."/>
        </authorList>
    </citation>
    <scope>NUCLEOTIDE SEQUENCE [LARGE SCALE GENOMIC DNA]</scope>
    <source>
        <strain evidence="3">Marx 270</strain>
    </source>
</reference>
<dbReference type="OrthoDB" id="438939at2759"/>
<feature type="transmembrane region" description="Helical" evidence="1">
    <location>
        <begin position="23"/>
        <end position="44"/>
    </location>
</feature>
<keyword evidence="3" id="KW-1185">Reference proteome</keyword>
<dbReference type="PANTHER" id="PTHR12097">
    <property type="entry name" value="SPLICING FACTOR 3B, SUBUNIT 1-RELATED"/>
    <property type="match status" value="1"/>
</dbReference>
<keyword evidence="1" id="KW-1133">Transmembrane helix</keyword>
<dbReference type="InterPro" id="IPR038737">
    <property type="entry name" value="SF3b_su1-like"/>
</dbReference>